<keyword evidence="6" id="KW-0862">Zinc</keyword>
<keyword evidence="7" id="KW-0408">Iron</keyword>
<evidence type="ECO:0000256" key="7">
    <source>
        <dbReference type="ARBA" id="ARBA00023004"/>
    </source>
</evidence>
<evidence type="ECO:0000313" key="12">
    <source>
        <dbReference type="Proteomes" id="UP000003438"/>
    </source>
</evidence>
<evidence type="ECO:0000256" key="5">
    <source>
        <dbReference type="ARBA" id="ARBA00022723"/>
    </source>
</evidence>
<comment type="cofactor">
    <cofactor evidence="2">
        <name>Zn(2+)</name>
        <dbReference type="ChEBI" id="CHEBI:29105"/>
    </cofactor>
</comment>
<dbReference type="RefSeq" id="WP_007048108.1">
    <property type="nucleotide sequence ID" value="NZ_GG704770.1"/>
</dbReference>
<dbReference type="GO" id="GO:0046872">
    <property type="term" value="F:metal ion binding"/>
    <property type="evidence" value="ECO:0007669"/>
    <property type="project" value="UniProtKB-KW"/>
</dbReference>
<comment type="cofactor">
    <cofactor evidence="3">
        <name>Fe(2+)</name>
        <dbReference type="ChEBI" id="CHEBI:29033"/>
    </cofactor>
</comment>
<dbReference type="GO" id="GO:1901135">
    <property type="term" value="P:carbohydrate derivative metabolic process"/>
    <property type="evidence" value="ECO:0007669"/>
    <property type="project" value="UniProtKB-ARBA"/>
</dbReference>
<dbReference type="GO" id="GO:0046496">
    <property type="term" value="P:nicotinamide nucleotide metabolic process"/>
    <property type="evidence" value="ECO:0007669"/>
    <property type="project" value="UniProtKB-ARBA"/>
</dbReference>
<accession>D1PQT0</accession>
<comment type="caution">
    <text evidence="11">The sequence shown here is derived from an EMBL/GenBank/DDBJ whole genome shotgun (WGS) entry which is preliminary data.</text>
</comment>
<keyword evidence="12" id="KW-1185">Reference proteome</keyword>
<dbReference type="Gene3D" id="3.20.20.70">
    <property type="entry name" value="Aldolase class I"/>
    <property type="match status" value="1"/>
</dbReference>
<reference evidence="11" key="1">
    <citation type="submission" date="2009-12" db="EMBL/GenBank/DDBJ databases">
        <authorList>
            <person name="Weinstock G."/>
            <person name="Sodergren E."/>
            <person name="Clifton S."/>
            <person name="Fulton L."/>
            <person name="Fulton B."/>
            <person name="Courtney L."/>
            <person name="Fronick C."/>
            <person name="Harrison M."/>
            <person name="Strong C."/>
            <person name="Farmer C."/>
            <person name="Delahaunty K."/>
            <person name="Markovic C."/>
            <person name="Hall O."/>
            <person name="Minx P."/>
            <person name="Tomlinson C."/>
            <person name="Mitreva M."/>
            <person name="Nelson J."/>
            <person name="Hou S."/>
            <person name="Wollam A."/>
            <person name="Pepin K.H."/>
            <person name="Johnson M."/>
            <person name="Bhonagiri V."/>
            <person name="Nash W.E."/>
            <person name="Warren W."/>
            <person name="Chinwalla A."/>
            <person name="Mardis E.R."/>
            <person name="Wilson R.K."/>
        </authorList>
    </citation>
    <scope>NUCLEOTIDE SEQUENCE [LARGE SCALE GENOMIC DNA]</scope>
    <source>
        <strain evidence="11">DSM 15176</strain>
    </source>
</reference>
<evidence type="ECO:0000256" key="1">
    <source>
        <dbReference type="ARBA" id="ARBA00001936"/>
    </source>
</evidence>
<dbReference type="CDD" id="cd00429">
    <property type="entry name" value="RPE"/>
    <property type="match status" value="1"/>
</dbReference>
<comment type="subunit">
    <text evidence="4">Homodimer.</text>
</comment>
<dbReference type="Proteomes" id="UP000003438">
    <property type="component" value="Unassembled WGS sequence"/>
</dbReference>
<evidence type="ECO:0000256" key="6">
    <source>
        <dbReference type="ARBA" id="ARBA00022833"/>
    </source>
</evidence>
<dbReference type="GO" id="GO:0005975">
    <property type="term" value="P:carbohydrate metabolic process"/>
    <property type="evidence" value="ECO:0007669"/>
    <property type="project" value="InterPro"/>
</dbReference>
<dbReference type="GO" id="GO:0006163">
    <property type="term" value="P:purine nucleotide metabolic process"/>
    <property type="evidence" value="ECO:0007669"/>
    <property type="project" value="UniProtKB-ARBA"/>
</dbReference>
<evidence type="ECO:0000256" key="2">
    <source>
        <dbReference type="ARBA" id="ARBA00001947"/>
    </source>
</evidence>
<dbReference type="eggNOG" id="COG0036">
    <property type="taxonomic scope" value="Bacteria"/>
</dbReference>
<dbReference type="HOGENOM" id="CLU_054856_2_1_9"/>
<proteinExistence type="predicted"/>
<dbReference type="InterPro" id="IPR013785">
    <property type="entry name" value="Aldolase_TIM"/>
</dbReference>
<dbReference type="NCBIfam" id="NF004076">
    <property type="entry name" value="PRK05581.1-4"/>
    <property type="match status" value="1"/>
</dbReference>
<evidence type="ECO:0000256" key="3">
    <source>
        <dbReference type="ARBA" id="ARBA00001954"/>
    </source>
</evidence>
<evidence type="ECO:0000256" key="9">
    <source>
        <dbReference type="ARBA" id="ARBA00023235"/>
    </source>
</evidence>
<comment type="cofactor">
    <cofactor evidence="1">
        <name>Mn(2+)</name>
        <dbReference type="ChEBI" id="CHEBI:29035"/>
    </cofactor>
</comment>
<keyword evidence="8" id="KW-0464">Manganese</keyword>
<evidence type="ECO:0000256" key="10">
    <source>
        <dbReference type="ARBA" id="ARBA00023277"/>
    </source>
</evidence>
<keyword evidence="10" id="KW-0119">Carbohydrate metabolism</keyword>
<dbReference type="Pfam" id="PF00834">
    <property type="entry name" value="Ribul_P_3_epim"/>
    <property type="match status" value="1"/>
</dbReference>
<evidence type="ECO:0000313" key="11">
    <source>
        <dbReference type="EMBL" id="EFB74945.1"/>
    </source>
</evidence>
<keyword evidence="5" id="KW-0479">Metal-binding</keyword>
<dbReference type="SUPFAM" id="SSF51366">
    <property type="entry name" value="Ribulose-phoshate binding barrel"/>
    <property type="match status" value="1"/>
</dbReference>
<keyword evidence="9" id="KW-0413">Isomerase</keyword>
<protein>
    <submittedName>
        <fullName evidence="11">Ribulose-phosphate 3-epimerase</fullName>
    </submittedName>
</protein>
<evidence type="ECO:0000256" key="4">
    <source>
        <dbReference type="ARBA" id="ARBA00011738"/>
    </source>
</evidence>
<dbReference type="InterPro" id="IPR011060">
    <property type="entry name" value="RibuloseP-bd_barrel"/>
</dbReference>
<sequence length="226" mass="23260">MTARNCSEASFELCPSILAADFSCLARDVQAADAAGADAFHIDIMDGHFVPAISFGPGMVRTMRALTRKPLDVHLMVDRPLDLVAELAALGVERVSVHAEVPGGPGAALAAIRAAGMQGGLVLNPETPVETAGAYLPLISQLLLMTVQPGRGGQPYLPGSNARIAAAQALLQTAPHPVTIQVDGGITARTLPGAWAAGARSVVAGSAVFDGDIARNIAVLRRSVFP</sequence>
<dbReference type="GO" id="GO:0016857">
    <property type="term" value="F:racemase and epimerase activity, acting on carbohydrates and derivatives"/>
    <property type="evidence" value="ECO:0007669"/>
    <property type="project" value="InterPro"/>
</dbReference>
<dbReference type="FunFam" id="3.20.20.70:FF:000191">
    <property type="entry name" value="ribulose-phosphate 3-epimerase isoform X2"/>
    <property type="match status" value="1"/>
</dbReference>
<dbReference type="OrthoDB" id="1645589at2"/>
<name>D1PQT0_9FIRM</name>
<evidence type="ECO:0000256" key="8">
    <source>
        <dbReference type="ARBA" id="ARBA00023211"/>
    </source>
</evidence>
<dbReference type="GO" id="GO:0006091">
    <property type="term" value="P:generation of precursor metabolites and energy"/>
    <property type="evidence" value="ECO:0007669"/>
    <property type="project" value="UniProtKB-ARBA"/>
</dbReference>
<dbReference type="AlphaFoldDB" id="D1PQT0"/>
<dbReference type="EMBL" id="ACBY02000052">
    <property type="protein sequence ID" value="EFB74945.1"/>
    <property type="molecule type" value="Genomic_DNA"/>
</dbReference>
<dbReference type="PANTHER" id="PTHR11749">
    <property type="entry name" value="RIBULOSE-5-PHOSPHATE-3-EPIMERASE"/>
    <property type="match status" value="1"/>
</dbReference>
<dbReference type="STRING" id="411471.SUBVAR_06757"/>
<gene>
    <name evidence="11" type="ORF">SUBVAR_06757</name>
</gene>
<dbReference type="InterPro" id="IPR000056">
    <property type="entry name" value="Ribul_P_3_epim-like"/>
</dbReference>
<organism evidence="11 12">
    <name type="scientific">Subdoligranulum variabile DSM 15176</name>
    <dbReference type="NCBI Taxonomy" id="411471"/>
    <lineage>
        <taxon>Bacteria</taxon>
        <taxon>Bacillati</taxon>
        <taxon>Bacillota</taxon>
        <taxon>Clostridia</taxon>
        <taxon>Eubacteriales</taxon>
        <taxon>Oscillospiraceae</taxon>
        <taxon>Subdoligranulum</taxon>
    </lineage>
</organism>